<accession>A0ABQ2EMD3</accession>
<reference evidence="2" key="1">
    <citation type="journal article" date="2019" name="Int. J. Syst. Evol. Microbiol.">
        <title>The Global Catalogue of Microorganisms (GCM) 10K type strain sequencing project: providing services to taxonomists for standard genome sequencing and annotation.</title>
        <authorList>
            <consortium name="The Broad Institute Genomics Platform"/>
            <consortium name="The Broad Institute Genome Sequencing Center for Infectious Disease"/>
            <person name="Wu L."/>
            <person name="Ma J."/>
        </authorList>
    </citation>
    <scope>NUCLEOTIDE SEQUENCE [LARGE SCALE GENOMIC DNA]</scope>
    <source>
        <strain evidence="2">CGMCC 4.7275</strain>
    </source>
</reference>
<proteinExistence type="predicted"/>
<gene>
    <name evidence="1" type="ORF">GCM10011583_52640</name>
</gene>
<evidence type="ECO:0008006" key="3">
    <source>
        <dbReference type="Google" id="ProtNLM"/>
    </source>
</evidence>
<evidence type="ECO:0000313" key="1">
    <source>
        <dbReference type="EMBL" id="GGK14112.1"/>
    </source>
</evidence>
<organism evidence="1 2">
    <name type="scientific">Streptomyces camponoticapitis</name>
    <dbReference type="NCBI Taxonomy" id="1616125"/>
    <lineage>
        <taxon>Bacteria</taxon>
        <taxon>Bacillati</taxon>
        <taxon>Actinomycetota</taxon>
        <taxon>Actinomycetes</taxon>
        <taxon>Kitasatosporales</taxon>
        <taxon>Streptomycetaceae</taxon>
        <taxon>Streptomyces</taxon>
    </lineage>
</organism>
<dbReference type="Proteomes" id="UP000660265">
    <property type="component" value="Unassembled WGS sequence"/>
</dbReference>
<dbReference type="EMBL" id="BMMV01000019">
    <property type="protein sequence ID" value="GGK14112.1"/>
    <property type="molecule type" value="Genomic_DNA"/>
</dbReference>
<name>A0ABQ2EMD3_9ACTN</name>
<evidence type="ECO:0000313" key="2">
    <source>
        <dbReference type="Proteomes" id="UP000660265"/>
    </source>
</evidence>
<protein>
    <recommendedName>
        <fullName evidence="3">Secreted protein</fullName>
    </recommendedName>
</protein>
<sequence>MDKTVKERRMAAADQVRAAEEAVERLRSGLAAAGITLPSLRIDPVSCSGDEPANPLVELGRCNLATARRMADVLEGVRS</sequence>
<comment type="caution">
    <text evidence="1">The sequence shown here is derived from an EMBL/GenBank/DDBJ whole genome shotgun (WGS) entry which is preliminary data.</text>
</comment>
<keyword evidence="2" id="KW-1185">Reference proteome</keyword>